<proteinExistence type="predicted"/>
<sequence>MLPSRPTRHTRSRRCCWLPSRIAVAHVISPPTSPAIVIHDFPAHAPFLEQILTLRPGMAPQIRREKAILVPSQHGITLRHTLGTNPDICPLNTFPLSSYSVRDERGLLGMRCTVCSSCARPCVQTFPASGPLSGQLRVEGAAYDPRLTSCIEVGVVLST</sequence>
<dbReference type="EMBL" id="MU003853">
    <property type="protein sequence ID" value="KAF2717060.1"/>
    <property type="molecule type" value="Genomic_DNA"/>
</dbReference>
<comment type="caution">
    <text evidence="1">The sequence shown here is derived from an EMBL/GenBank/DDBJ whole genome shotgun (WGS) entry which is preliminary data.</text>
</comment>
<organism evidence="1 2">
    <name type="scientific">Polychaeton citri CBS 116435</name>
    <dbReference type="NCBI Taxonomy" id="1314669"/>
    <lineage>
        <taxon>Eukaryota</taxon>
        <taxon>Fungi</taxon>
        <taxon>Dikarya</taxon>
        <taxon>Ascomycota</taxon>
        <taxon>Pezizomycotina</taxon>
        <taxon>Dothideomycetes</taxon>
        <taxon>Dothideomycetidae</taxon>
        <taxon>Capnodiales</taxon>
        <taxon>Capnodiaceae</taxon>
        <taxon>Polychaeton</taxon>
    </lineage>
</organism>
<gene>
    <name evidence="1" type="ORF">K431DRAFT_162743</name>
</gene>
<accession>A0A9P4ULL1</accession>
<protein>
    <submittedName>
        <fullName evidence="1">Uncharacterized protein</fullName>
    </submittedName>
</protein>
<dbReference type="Proteomes" id="UP000799441">
    <property type="component" value="Unassembled WGS sequence"/>
</dbReference>
<evidence type="ECO:0000313" key="1">
    <source>
        <dbReference type="EMBL" id="KAF2717060.1"/>
    </source>
</evidence>
<reference evidence="1" key="1">
    <citation type="journal article" date="2020" name="Stud. Mycol.">
        <title>101 Dothideomycetes genomes: a test case for predicting lifestyles and emergence of pathogens.</title>
        <authorList>
            <person name="Haridas S."/>
            <person name="Albert R."/>
            <person name="Binder M."/>
            <person name="Bloem J."/>
            <person name="Labutti K."/>
            <person name="Salamov A."/>
            <person name="Andreopoulos B."/>
            <person name="Baker S."/>
            <person name="Barry K."/>
            <person name="Bills G."/>
            <person name="Bluhm B."/>
            <person name="Cannon C."/>
            <person name="Castanera R."/>
            <person name="Culley D."/>
            <person name="Daum C."/>
            <person name="Ezra D."/>
            <person name="Gonzalez J."/>
            <person name="Henrissat B."/>
            <person name="Kuo A."/>
            <person name="Liang C."/>
            <person name="Lipzen A."/>
            <person name="Lutzoni F."/>
            <person name="Magnuson J."/>
            <person name="Mondo S."/>
            <person name="Nolan M."/>
            <person name="Ohm R."/>
            <person name="Pangilinan J."/>
            <person name="Park H.-J."/>
            <person name="Ramirez L."/>
            <person name="Alfaro M."/>
            <person name="Sun H."/>
            <person name="Tritt A."/>
            <person name="Yoshinaga Y."/>
            <person name="Zwiers L.-H."/>
            <person name="Turgeon B."/>
            <person name="Goodwin S."/>
            <person name="Spatafora J."/>
            <person name="Crous P."/>
            <person name="Grigoriev I."/>
        </authorList>
    </citation>
    <scope>NUCLEOTIDE SEQUENCE</scope>
    <source>
        <strain evidence="1">CBS 116435</strain>
    </source>
</reference>
<name>A0A9P4ULL1_9PEZI</name>
<keyword evidence="2" id="KW-1185">Reference proteome</keyword>
<dbReference type="AlphaFoldDB" id="A0A9P4ULL1"/>
<evidence type="ECO:0000313" key="2">
    <source>
        <dbReference type="Proteomes" id="UP000799441"/>
    </source>
</evidence>